<dbReference type="Pfam" id="PF00069">
    <property type="entry name" value="Pkinase"/>
    <property type="match status" value="1"/>
</dbReference>
<dbReference type="InterPro" id="IPR000719">
    <property type="entry name" value="Prot_kinase_dom"/>
</dbReference>
<dbReference type="PANTHER" id="PTHR44329:SF288">
    <property type="entry name" value="MITOGEN-ACTIVATED PROTEIN KINASE KINASE KINASE 20"/>
    <property type="match status" value="1"/>
</dbReference>
<sequence>MLPQDWATYWANDCSASTALKPEPEDTTPAGNDISDSPASHIEIRIIHQYLPGVSEIIGWGGGSYIGLVDDTTVLKYPHVPGDRQSLEVEAQLLDILGTHPRIIQSKGLAEHGLLLGYAPNGNLMDYITSDHVIPLERRLNWCQQPAEALSYIHSKRVIHCDLNVRNLLLDENLDLILADFQGMLKSSDGETLLDGLSRECTKSFRPRVHGDYADVHTDLFALGSAIYFIMTGHEPFPELDSFDDEEKIESLYEEGVFPSDEQEHICYYITEKCWKQQYQSARDVVRDITQLQRISEKEDVGI</sequence>
<name>W6Q189_PENRF</name>
<dbReference type="GO" id="GO:0004674">
    <property type="term" value="F:protein serine/threonine kinase activity"/>
    <property type="evidence" value="ECO:0007669"/>
    <property type="project" value="TreeGrafter"/>
</dbReference>
<dbReference type="OMA" id="ITEKCWK"/>
<dbReference type="OrthoDB" id="1668230at2759"/>
<keyword evidence="2" id="KW-0547">Nucleotide-binding</keyword>
<organism evidence="6 7">
    <name type="scientific">Penicillium roqueforti (strain FM164)</name>
    <dbReference type="NCBI Taxonomy" id="1365484"/>
    <lineage>
        <taxon>Eukaryota</taxon>
        <taxon>Fungi</taxon>
        <taxon>Dikarya</taxon>
        <taxon>Ascomycota</taxon>
        <taxon>Pezizomycotina</taxon>
        <taxon>Eurotiomycetes</taxon>
        <taxon>Eurotiomycetidae</taxon>
        <taxon>Eurotiales</taxon>
        <taxon>Aspergillaceae</taxon>
        <taxon>Penicillium</taxon>
    </lineage>
</organism>
<accession>W6Q189</accession>
<dbReference type="SUPFAM" id="SSF56112">
    <property type="entry name" value="Protein kinase-like (PK-like)"/>
    <property type="match status" value="1"/>
</dbReference>
<protein>
    <submittedName>
        <fullName evidence="6">Tyrosine-protein kinase, catalytic domain</fullName>
    </submittedName>
</protein>
<dbReference type="Proteomes" id="UP000030686">
    <property type="component" value="Unassembled WGS sequence"/>
</dbReference>
<evidence type="ECO:0000256" key="2">
    <source>
        <dbReference type="ARBA" id="ARBA00022741"/>
    </source>
</evidence>
<dbReference type="PROSITE" id="PS50011">
    <property type="entry name" value="PROTEIN_KINASE_DOM"/>
    <property type="match status" value="1"/>
</dbReference>
<keyword evidence="7" id="KW-1185">Reference proteome</keyword>
<keyword evidence="4" id="KW-0067">ATP-binding</keyword>
<keyword evidence="1" id="KW-0808">Transferase</keyword>
<evidence type="ECO:0000313" key="7">
    <source>
        <dbReference type="Proteomes" id="UP000030686"/>
    </source>
</evidence>
<dbReference type="InterPro" id="IPR051681">
    <property type="entry name" value="Ser/Thr_Kinases-Pseudokinases"/>
</dbReference>
<proteinExistence type="predicted"/>
<dbReference type="AlphaFoldDB" id="W6Q189"/>
<feature type="domain" description="Protein kinase" evidence="5">
    <location>
        <begin position="52"/>
        <end position="303"/>
    </location>
</feature>
<evidence type="ECO:0000259" key="5">
    <source>
        <dbReference type="PROSITE" id="PS50011"/>
    </source>
</evidence>
<keyword evidence="3 6" id="KW-0418">Kinase</keyword>
<dbReference type="GO" id="GO:0005524">
    <property type="term" value="F:ATP binding"/>
    <property type="evidence" value="ECO:0007669"/>
    <property type="project" value="UniProtKB-KW"/>
</dbReference>
<evidence type="ECO:0000313" key="6">
    <source>
        <dbReference type="EMBL" id="CDM30090.1"/>
    </source>
</evidence>
<dbReference type="EMBL" id="HG792016">
    <property type="protein sequence ID" value="CDM30090.1"/>
    <property type="molecule type" value="Genomic_DNA"/>
</dbReference>
<dbReference type="Gene3D" id="1.10.510.10">
    <property type="entry name" value="Transferase(Phosphotransferase) domain 1"/>
    <property type="match status" value="1"/>
</dbReference>
<evidence type="ECO:0000256" key="4">
    <source>
        <dbReference type="ARBA" id="ARBA00022840"/>
    </source>
</evidence>
<evidence type="ECO:0000256" key="1">
    <source>
        <dbReference type="ARBA" id="ARBA00022679"/>
    </source>
</evidence>
<dbReference type="InterPro" id="IPR011009">
    <property type="entry name" value="Kinase-like_dom_sf"/>
</dbReference>
<evidence type="ECO:0000256" key="3">
    <source>
        <dbReference type="ARBA" id="ARBA00022777"/>
    </source>
</evidence>
<reference evidence="6" key="1">
    <citation type="journal article" date="2014" name="Nat. Commun.">
        <title>Multiple recent horizontal transfers of a large genomic region in cheese making fungi.</title>
        <authorList>
            <person name="Cheeseman K."/>
            <person name="Ropars J."/>
            <person name="Renault P."/>
            <person name="Dupont J."/>
            <person name="Gouzy J."/>
            <person name="Branca A."/>
            <person name="Abraham A.L."/>
            <person name="Ceppi M."/>
            <person name="Conseiller E."/>
            <person name="Debuchy R."/>
            <person name="Malagnac F."/>
            <person name="Goarin A."/>
            <person name="Silar P."/>
            <person name="Lacoste S."/>
            <person name="Sallet E."/>
            <person name="Bensimon A."/>
            <person name="Giraud T."/>
            <person name="Brygoo Y."/>
        </authorList>
    </citation>
    <scope>NUCLEOTIDE SEQUENCE [LARGE SCALE GENOMIC DNA]</scope>
    <source>
        <strain evidence="6">FM164</strain>
    </source>
</reference>
<dbReference type="PANTHER" id="PTHR44329">
    <property type="entry name" value="SERINE/THREONINE-PROTEIN KINASE TNNI3K-RELATED"/>
    <property type="match status" value="1"/>
</dbReference>
<dbReference type="STRING" id="1365484.W6Q189"/>
<gene>
    <name evidence="6" type="ORF">PROQFM164_S02g000239</name>
</gene>